<dbReference type="PANTHER" id="PTHR21248">
    <property type="entry name" value="CARDIOLIPIN SYNTHASE"/>
    <property type="match status" value="1"/>
</dbReference>
<evidence type="ECO:0000313" key="2">
    <source>
        <dbReference type="EMBL" id="RBP53112.1"/>
    </source>
</evidence>
<dbReference type="Gene3D" id="3.30.870.10">
    <property type="entry name" value="Endonuclease Chain A"/>
    <property type="match status" value="2"/>
</dbReference>
<dbReference type="Proteomes" id="UP000253083">
    <property type="component" value="Unassembled WGS sequence"/>
</dbReference>
<evidence type="ECO:0000313" key="3">
    <source>
        <dbReference type="Proteomes" id="UP000253083"/>
    </source>
</evidence>
<reference evidence="2 3" key="1">
    <citation type="submission" date="2018-06" db="EMBL/GenBank/DDBJ databases">
        <title>Genomic Encyclopedia of Type Strains, Phase IV (KMG-IV): sequencing the most valuable type-strain genomes for metagenomic binning, comparative biology and taxonomic classification.</title>
        <authorList>
            <person name="Goeker M."/>
        </authorList>
    </citation>
    <scope>NUCLEOTIDE SEQUENCE [LARGE SCALE GENOMIC DNA]</scope>
    <source>
        <strain evidence="2 3">DSM 24032</strain>
    </source>
</reference>
<dbReference type="AlphaFoldDB" id="A0A395JS09"/>
<evidence type="ECO:0000259" key="1">
    <source>
        <dbReference type="PROSITE" id="PS50035"/>
    </source>
</evidence>
<dbReference type="RefSeq" id="WP_113952711.1">
    <property type="nucleotide sequence ID" value="NZ_QNRT01000001.1"/>
</dbReference>
<name>A0A395JS09_9GAMM</name>
<dbReference type="GO" id="GO:0032049">
    <property type="term" value="P:cardiolipin biosynthetic process"/>
    <property type="evidence" value="ECO:0007669"/>
    <property type="project" value="UniProtKB-ARBA"/>
</dbReference>
<dbReference type="Pfam" id="PF13091">
    <property type="entry name" value="PLDc_2"/>
    <property type="match status" value="1"/>
</dbReference>
<dbReference type="PANTHER" id="PTHR21248:SF22">
    <property type="entry name" value="PHOSPHOLIPASE D"/>
    <property type="match status" value="1"/>
</dbReference>
<proteinExistence type="predicted"/>
<feature type="domain" description="PLD phosphodiesterase" evidence="1">
    <location>
        <begin position="421"/>
        <end position="443"/>
    </location>
</feature>
<dbReference type="SUPFAM" id="SSF56024">
    <property type="entry name" value="Phospholipase D/nuclease"/>
    <property type="match status" value="2"/>
</dbReference>
<dbReference type="InterPro" id="IPR001736">
    <property type="entry name" value="PLipase_D/transphosphatidylase"/>
</dbReference>
<keyword evidence="3" id="KW-1185">Reference proteome</keyword>
<accession>A0A395JS09</accession>
<dbReference type="EMBL" id="QNRT01000001">
    <property type="protein sequence ID" value="RBP53112.1"/>
    <property type="molecule type" value="Genomic_DNA"/>
</dbReference>
<dbReference type="GO" id="GO:0030572">
    <property type="term" value="F:phosphatidyltransferase activity"/>
    <property type="evidence" value="ECO:0007669"/>
    <property type="project" value="UniProtKB-ARBA"/>
</dbReference>
<dbReference type="InParanoid" id="A0A395JS09"/>
<dbReference type="OrthoDB" id="9814092at2"/>
<dbReference type="InterPro" id="IPR025202">
    <property type="entry name" value="PLD-like_dom"/>
</dbReference>
<feature type="domain" description="PLD phosphodiesterase" evidence="1">
    <location>
        <begin position="140"/>
        <end position="170"/>
    </location>
</feature>
<organism evidence="2 3">
    <name type="scientific">Arenicella xantha</name>
    <dbReference type="NCBI Taxonomy" id="644221"/>
    <lineage>
        <taxon>Bacteria</taxon>
        <taxon>Pseudomonadati</taxon>
        <taxon>Pseudomonadota</taxon>
        <taxon>Gammaproteobacteria</taxon>
        <taxon>Arenicellales</taxon>
        <taxon>Arenicellaceae</taxon>
        <taxon>Arenicella</taxon>
    </lineage>
</organism>
<gene>
    <name evidence="2" type="ORF">DFR28_101497</name>
</gene>
<protein>
    <submittedName>
        <fullName evidence="2">Phospholipase D-like protein</fullName>
    </submittedName>
</protein>
<comment type="caution">
    <text evidence="2">The sequence shown here is derived from an EMBL/GenBank/DDBJ whole genome shotgun (WGS) entry which is preliminary data.</text>
</comment>
<dbReference type="PROSITE" id="PS50035">
    <property type="entry name" value="PLD"/>
    <property type="match status" value="2"/>
</dbReference>
<sequence>MQVETQNNKVDFILDGDLFFKQLGALLDSLLAIQLEDDNPTPYLRMAYWQFSPDAILPANSHRTNTVRLIDMLAALALQGHKIQLIAWSGTQVVNSFNAEMKSNWELHSWVQEFNRKHTNQAHFRPIDLYMESYGKRTNVGTSTHQKITIVNTGTNRTVLVGGENIARKYLSNINHDPLNWWHDTAVMARGPVAQAVDSEFVRRWNKLRSHDEPPPELLPNEDRAGDTSITMLTTNIEATPPETSIRNRVLQRISETPAEGSIYMENYALTDPEIVNSLTSKIADSPALNLVVLVNHPQNKIMEGFETFSYLMYYSYVSLHSNVIDTLSVWSTWKRYLQNDPVVLDNSFMHNTTVVGPNITPDQLAKFNPATSYKLRFNDAEGTQFTYDFQYLAGLMPLRNFMYGPILNQATTPNQWPYPHSKLAIFNQRYTMIGTSNWTYRSMQYDGEIMLEIDSEDFAAQVMSSLFNHWNQPTDISEWAEQAEQNEQDWRNHKLALGDLAIVPLSYNDFINPTSPEWRSMATRIGWVLSAYF</sequence>